<dbReference type="Gene3D" id="3.40.50.300">
    <property type="entry name" value="P-loop containing nucleotide triphosphate hydrolases"/>
    <property type="match status" value="1"/>
</dbReference>
<dbReference type="SMART" id="SM00368">
    <property type="entry name" value="LRR_RI"/>
    <property type="match status" value="10"/>
</dbReference>
<dbReference type="InterPro" id="IPR000719">
    <property type="entry name" value="Prot_kinase_dom"/>
</dbReference>
<dbReference type="Pfam" id="PF13516">
    <property type="entry name" value="LRR_6"/>
    <property type="match status" value="6"/>
</dbReference>
<evidence type="ECO:0000256" key="5">
    <source>
        <dbReference type="ARBA" id="ARBA00022679"/>
    </source>
</evidence>
<dbReference type="Gene3D" id="3.30.310.200">
    <property type="match status" value="1"/>
</dbReference>
<dbReference type="PRINTS" id="PR00109">
    <property type="entry name" value="TYRKINASE"/>
</dbReference>
<evidence type="ECO:0000259" key="16">
    <source>
        <dbReference type="PROSITE" id="PS51424"/>
    </source>
</evidence>
<dbReference type="Gene3D" id="3.30.70.1390">
    <property type="entry name" value="ROC domain from the Parkinson's disease-associated leucine-rich repeat kinase 2"/>
    <property type="match status" value="1"/>
</dbReference>
<feature type="compositionally biased region" description="Polar residues" evidence="14">
    <location>
        <begin position="1508"/>
        <end position="1539"/>
    </location>
</feature>
<dbReference type="STRING" id="1890364.A0A2P6N986"/>
<evidence type="ECO:0000256" key="3">
    <source>
        <dbReference type="ARBA" id="ARBA00022527"/>
    </source>
</evidence>
<evidence type="ECO:0000256" key="10">
    <source>
        <dbReference type="ARBA" id="ARBA00023134"/>
    </source>
</evidence>
<dbReference type="InterPro" id="IPR017441">
    <property type="entry name" value="Protein_kinase_ATP_BS"/>
</dbReference>
<dbReference type="NCBIfam" id="TIGR00231">
    <property type="entry name" value="small_GTP"/>
    <property type="match status" value="1"/>
</dbReference>
<evidence type="ECO:0000256" key="4">
    <source>
        <dbReference type="ARBA" id="ARBA00022614"/>
    </source>
</evidence>
<dbReference type="PANTHER" id="PTHR48005">
    <property type="entry name" value="LEUCINE RICH REPEAT KINASE 2"/>
    <property type="match status" value="1"/>
</dbReference>
<feature type="binding site" evidence="13">
    <location>
        <position position="1132"/>
    </location>
    <ligand>
        <name>ATP</name>
        <dbReference type="ChEBI" id="CHEBI:30616"/>
    </ligand>
</feature>
<dbReference type="Pfam" id="PF16095">
    <property type="entry name" value="COR-A"/>
    <property type="match status" value="1"/>
</dbReference>
<dbReference type="PROSITE" id="PS51424">
    <property type="entry name" value="ROC"/>
    <property type="match status" value="1"/>
</dbReference>
<dbReference type="SUPFAM" id="SSF52540">
    <property type="entry name" value="P-loop containing nucleoside triphosphate hydrolases"/>
    <property type="match status" value="1"/>
</dbReference>
<dbReference type="InterPro" id="IPR051420">
    <property type="entry name" value="Ser_Thr_Kinases_DiverseReg"/>
</dbReference>
<dbReference type="PROSITE" id="PS51450">
    <property type="entry name" value="LRR"/>
    <property type="match status" value="4"/>
</dbReference>
<dbReference type="PRINTS" id="PR00449">
    <property type="entry name" value="RASTRNSFRMNG"/>
</dbReference>
<keyword evidence="5" id="KW-0808">Transferase</keyword>
<evidence type="ECO:0000313" key="18">
    <source>
        <dbReference type="Proteomes" id="UP000241769"/>
    </source>
</evidence>
<evidence type="ECO:0000256" key="12">
    <source>
        <dbReference type="ARBA" id="ARBA00048679"/>
    </source>
</evidence>
<dbReference type="EMBL" id="MDYQ01000147">
    <property type="protein sequence ID" value="PRP80501.1"/>
    <property type="molecule type" value="Genomic_DNA"/>
</dbReference>
<dbReference type="InterPro" id="IPR011009">
    <property type="entry name" value="Kinase-like_dom_sf"/>
</dbReference>
<evidence type="ECO:0000256" key="2">
    <source>
        <dbReference type="ARBA" id="ARBA00012513"/>
    </source>
</evidence>
<feature type="region of interest" description="Disordered" evidence="14">
    <location>
        <begin position="1615"/>
        <end position="1659"/>
    </location>
</feature>
<dbReference type="InterPro" id="IPR001245">
    <property type="entry name" value="Ser-Thr/Tyr_kinase_cat_dom"/>
</dbReference>
<dbReference type="Gene3D" id="3.30.200.20">
    <property type="entry name" value="Phosphorylase Kinase, domain 1"/>
    <property type="match status" value="1"/>
</dbReference>
<keyword evidence="10" id="KW-0342">GTP-binding</keyword>
<dbReference type="GO" id="GO:0004674">
    <property type="term" value="F:protein serine/threonine kinase activity"/>
    <property type="evidence" value="ECO:0007669"/>
    <property type="project" value="UniProtKB-KW"/>
</dbReference>
<keyword evidence="4" id="KW-0433">Leucine-rich repeat</keyword>
<evidence type="ECO:0000256" key="1">
    <source>
        <dbReference type="ARBA" id="ARBA00008171"/>
    </source>
</evidence>
<feature type="region of interest" description="Disordered" evidence="14">
    <location>
        <begin position="1735"/>
        <end position="1765"/>
    </location>
</feature>
<feature type="compositionally biased region" description="Low complexity" evidence="14">
    <location>
        <begin position="1638"/>
        <end position="1656"/>
    </location>
</feature>
<dbReference type="SMART" id="SM00220">
    <property type="entry name" value="S_TKc"/>
    <property type="match status" value="1"/>
</dbReference>
<feature type="region of interest" description="Disordered" evidence="14">
    <location>
        <begin position="1385"/>
        <end position="1542"/>
    </location>
</feature>
<feature type="compositionally biased region" description="Basic and acidic residues" evidence="14">
    <location>
        <begin position="1388"/>
        <end position="1399"/>
    </location>
</feature>
<dbReference type="PROSITE" id="PS00108">
    <property type="entry name" value="PROTEIN_KINASE_ST"/>
    <property type="match status" value="1"/>
</dbReference>
<keyword evidence="7 13" id="KW-0547">Nucleotide-binding</keyword>
<evidence type="ECO:0000259" key="15">
    <source>
        <dbReference type="PROSITE" id="PS50011"/>
    </source>
</evidence>
<dbReference type="PROSITE" id="PS00107">
    <property type="entry name" value="PROTEIN_KINASE_ATP"/>
    <property type="match status" value="1"/>
</dbReference>
<dbReference type="PROSITE" id="PS50011">
    <property type="entry name" value="PROTEIN_KINASE_DOM"/>
    <property type="match status" value="1"/>
</dbReference>
<evidence type="ECO:0000313" key="17">
    <source>
        <dbReference type="EMBL" id="PRP80501.1"/>
    </source>
</evidence>
<accession>A0A2P6N986</accession>
<dbReference type="CDD" id="cd13999">
    <property type="entry name" value="STKc_MAP3K-like"/>
    <property type="match status" value="1"/>
</dbReference>
<dbReference type="InterPro" id="IPR027417">
    <property type="entry name" value="P-loop_NTPase"/>
</dbReference>
<dbReference type="SMART" id="SM00369">
    <property type="entry name" value="LRR_TYP"/>
    <property type="match status" value="3"/>
</dbReference>
<dbReference type="PANTHER" id="PTHR48005:SF13">
    <property type="entry name" value="SERINE_THREONINE-PROTEIN KINASE DDB_G0278509-RELATED"/>
    <property type="match status" value="1"/>
</dbReference>
<dbReference type="GO" id="GO:0005737">
    <property type="term" value="C:cytoplasm"/>
    <property type="evidence" value="ECO:0007669"/>
    <property type="project" value="UniProtKB-ARBA"/>
</dbReference>
<dbReference type="InterPro" id="IPR032675">
    <property type="entry name" value="LRR_dom_sf"/>
</dbReference>
<dbReference type="InterPro" id="IPR057263">
    <property type="entry name" value="COR-B"/>
</dbReference>
<dbReference type="OrthoDB" id="30737at2759"/>
<dbReference type="InterPro" id="IPR032171">
    <property type="entry name" value="COR-A"/>
</dbReference>
<sequence length="1765" mass="196677">MSNNDGAMSPPQALSPRVASLQAGRQRSSSDAGFSNRDSALYLPRSHLVDRKLIKLQTLMQNWIENPVSTLTFENEKIGSKGIKYLCTTLEECQATELKVLNFAGNNIGKKGIEAISDLYKNTSIRFTGLDLSDNDMNDDNLKDLVALLDKDTHLKSLKISANSITLSGARTLAAFLMINNTLHQLDLSCNRLGQTGIRVIADSAFRDGAFIAELNLSQTNMDTTSCISLGNALREIFASKRAGTFKLKSLDISGNNISDEGLTWLTSCLRENRTIIHWNLSDNGATDKSASDVAGEFLSKMSPIRSLNLSRNKLDVRGAQSLATSICNPASLTRLHLSGCDIKTTGANALFKALGSRLSSIIDLDLSKNSITDDCIGHLNNMLGRNKIEKFNISHNQFATLGRIGEVLRLNTLKELYLSYNKLSDPNLGEELSNGLHYNTSLVILEAKGTDMSQDSIEKISQSYNSSNSLSHCILNNVDLTSKERVAAGLTFIPNNWLFMTNLRSINLSDNKISEVPSTISQLIHLRDLNLANNLLQTLPQSLALLRNTLRTLNLDGNEMKTPPKEIVRRGVKEILGYLTDLSEGSESCYRIKVMMVGQENVGKTTLLNALRKTPIAQDISTDGIEIDDWSLKVTIANKKPVKVKVKTMDFAGQQLYYSTHQFFLSQRSIYVLVFDLRYPEDDSRLEFWLYSIKVRSPNVPVIIVGTHADDKKCTQDYMTEVLTNIHDKFSPLFKNIVEYISVDATKSVDILKNKLRTLIAQQPTMGESIPRAYLELERILLEERATRTPPIMSWDDYRKIGQLASIHDDMTLERATQFFHDLGTLVYFGDKRSNLKDLVILDPHFIVQLLRTVVSTTKLNWIRDGLLLAKDLPQIWRPPEFDPQYYGTFLNLLETFEICHNLDRKINTDSRFLIPVALLNPEPPDLDKLWPPFTAPRPKQLDRWFRLSFVPSGFMARLMIRMFHWSVEITTYWSSGALMVVPQRDVTEKLLIRLCAENKTVQISVRGDEVLPMKTSRLAINTVRALIENWYHIEMNETVPCKHCLSLRINPPHEFELRDCSLQCATGKKQLTCPNEGAVALQHLVPDIAMVDIPISRIDFSEIEIKEALGRGAFGVIYDASYEGKAVAVKQLIVVNDTPDTAIQLFSEFRHEVWLMANLRHPNVVNLRGYCLNPYALVMEKVSEGPLYTFLHSSATIDWNLRMRIAVDIAQGMNFLHTQTPPILHRDLKTPNILMYSTESDSEVVAKVADFGTSMQLFISALKEKKDRTIVLPNWLAPEMMNQDEYTEKSDVYSFGVILWELQTRLHPYNEYTFMSALEDAVLAGKRPEIPTECVTTFRNLIEDCWQPDPERRPTFKVILSRLVDQVIPDVAPNAKQHVRFWTIDKPTEPPPVKKEVVLPSPTLRPKSPGSFEKPTIQLVDAPRPLSPLRPSTPTSPNATSPTTSPTVQRKNNSKSSSGDDSRQTVQIIMKYGPTKSQASNSPKSPPNSPPITIIAQKLSAPDKISPTNSPAQTTFIPGSPGNSRPGSLRSTRSSTAAPEPIINHNVKAAGAVMASTTSQYVIGMVSAHRHNFHSGATNVPSPPVIFNRTRAGVANSPEMSSMVKELSDKTRAISIPSDDSKISRSPPASPPSSPPKFSSSKLSSSPRSPTLRSTNFNQPYVSGLIARTLSAEAIDYNRKNSIIPKSVAPLLQDPKQITFNHRSMTEPPGAGDSGFGQIALTPKYATVLVPSFSKANRPSSQRKGMMIGMSRSRGNTNEHPPS</sequence>
<evidence type="ECO:0000256" key="11">
    <source>
        <dbReference type="ARBA" id="ARBA00047899"/>
    </source>
</evidence>
<evidence type="ECO:0000256" key="6">
    <source>
        <dbReference type="ARBA" id="ARBA00022737"/>
    </source>
</evidence>
<evidence type="ECO:0000256" key="14">
    <source>
        <dbReference type="SAM" id="MobiDB-lite"/>
    </source>
</evidence>
<comment type="similarity">
    <text evidence="1">Belongs to the protein kinase superfamily. TKL Ser/Thr protein kinase family. ROCO subfamily.</text>
</comment>
<feature type="compositionally biased region" description="Polar residues" evidence="14">
    <location>
        <begin position="1736"/>
        <end position="1745"/>
    </location>
</feature>
<dbReference type="InterPro" id="IPR001611">
    <property type="entry name" value="Leu-rich_rpt"/>
</dbReference>
<dbReference type="PROSITE" id="PS51419">
    <property type="entry name" value="RAB"/>
    <property type="match status" value="1"/>
</dbReference>
<feature type="compositionally biased region" description="Polar residues" evidence="14">
    <location>
        <begin position="23"/>
        <end position="34"/>
    </location>
</feature>
<dbReference type="Gene3D" id="1.10.510.10">
    <property type="entry name" value="Transferase(Phosphotransferase) domain 1"/>
    <property type="match status" value="1"/>
</dbReference>
<keyword evidence="8" id="KW-0418">Kinase</keyword>
<dbReference type="SUPFAM" id="SSF56112">
    <property type="entry name" value="Protein kinase-like (PK-like)"/>
    <property type="match status" value="1"/>
</dbReference>
<dbReference type="SUPFAM" id="SSF52058">
    <property type="entry name" value="L domain-like"/>
    <property type="match status" value="1"/>
</dbReference>
<name>A0A2P6N986_9EUKA</name>
<dbReference type="Pfam" id="PF07714">
    <property type="entry name" value="PK_Tyr_Ser-Thr"/>
    <property type="match status" value="1"/>
</dbReference>
<dbReference type="Gene3D" id="3.80.10.10">
    <property type="entry name" value="Ribonuclease Inhibitor"/>
    <property type="match status" value="3"/>
</dbReference>
<dbReference type="EC" id="2.7.11.1" evidence="2"/>
<dbReference type="InParanoid" id="A0A2P6N986"/>
<dbReference type="InterPro" id="IPR005225">
    <property type="entry name" value="Small_GTP-bd"/>
</dbReference>
<feature type="region of interest" description="Disordered" evidence="14">
    <location>
        <begin position="1"/>
        <end position="34"/>
    </location>
</feature>
<proteinExistence type="inferred from homology"/>
<evidence type="ECO:0000256" key="7">
    <source>
        <dbReference type="ARBA" id="ARBA00022741"/>
    </source>
</evidence>
<dbReference type="InterPro" id="IPR008271">
    <property type="entry name" value="Ser/Thr_kinase_AS"/>
</dbReference>
<dbReference type="GO" id="GO:0005524">
    <property type="term" value="F:ATP binding"/>
    <property type="evidence" value="ECO:0007669"/>
    <property type="project" value="UniProtKB-UniRule"/>
</dbReference>
<reference evidence="17 18" key="1">
    <citation type="journal article" date="2018" name="Genome Biol. Evol.">
        <title>Multiple Roots of Fruiting Body Formation in Amoebozoa.</title>
        <authorList>
            <person name="Hillmann F."/>
            <person name="Forbes G."/>
            <person name="Novohradska S."/>
            <person name="Ferling I."/>
            <person name="Riege K."/>
            <person name="Groth M."/>
            <person name="Westermann M."/>
            <person name="Marz M."/>
            <person name="Spaller T."/>
            <person name="Winckler T."/>
            <person name="Schaap P."/>
            <person name="Glockner G."/>
        </authorList>
    </citation>
    <scope>NUCLEOTIDE SEQUENCE [LARGE SCALE GENOMIC DNA]</scope>
    <source>
        <strain evidence="17 18">Jena</strain>
    </source>
</reference>
<comment type="catalytic activity">
    <reaction evidence="11">
        <text>L-threonyl-[protein] + ATP = O-phospho-L-threonyl-[protein] + ADP + H(+)</text>
        <dbReference type="Rhea" id="RHEA:46608"/>
        <dbReference type="Rhea" id="RHEA-COMP:11060"/>
        <dbReference type="Rhea" id="RHEA-COMP:11605"/>
        <dbReference type="ChEBI" id="CHEBI:15378"/>
        <dbReference type="ChEBI" id="CHEBI:30013"/>
        <dbReference type="ChEBI" id="CHEBI:30616"/>
        <dbReference type="ChEBI" id="CHEBI:61977"/>
        <dbReference type="ChEBI" id="CHEBI:456216"/>
        <dbReference type="EC" id="2.7.11.1"/>
    </reaction>
</comment>
<feature type="domain" description="Protein kinase" evidence="15">
    <location>
        <begin position="1105"/>
        <end position="1370"/>
    </location>
</feature>
<dbReference type="GO" id="GO:0005525">
    <property type="term" value="F:GTP binding"/>
    <property type="evidence" value="ECO:0007669"/>
    <property type="project" value="UniProtKB-KW"/>
</dbReference>
<keyword evidence="9 13" id="KW-0067">ATP-binding</keyword>
<feature type="compositionally biased region" description="Low complexity" evidence="14">
    <location>
        <begin position="1425"/>
        <end position="1459"/>
    </location>
</feature>
<keyword evidence="6" id="KW-0677">Repeat</keyword>
<dbReference type="Proteomes" id="UP000241769">
    <property type="component" value="Unassembled WGS sequence"/>
</dbReference>
<keyword evidence="18" id="KW-1185">Reference proteome</keyword>
<organism evidence="17 18">
    <name type="scientific">Planoprotostelium fungivorum</name>
    <dbReference type="NCBI Taxonomy" id="1890364"/>
    <lineage>
        <taxon>Eukaryota</taxon>
        <taxon>Amoebozoa</taxon>
        <taxon>Evosea</taxon>
        <taxon>Variosea</taxon>
        <taxon>Cavosteliida</taxon>
        <taxon>Cavosteliaceae</taxon>
        <taxon>Planoprotostelium</taxon>
    </lineage>
</organism>
<dbReference type="InterPro" id="IPR020859">
    <property type="entry name" value="ROC"/>
</dbReference>
<feature type="domain" description="Roc" evidence="16">
    <location>
        <begin position="586"/>
        <end position="764"/>
    </location>
</feature>
<evidence type="ECO:0000256" key="9">
    <source>
        <dbReference type="ARBA" id="ARBA00022840"/>
    </source>
</evidence>
<keyword evidence="3" id="KW-0723">Serine/threonine-protein kinase</keyword>
<dbReference type="Pfam" id="PF13855">
    <property type="entry name" value="LRR_8"/>
    <property type="match status" value="1"/>
</dbReference>
<dbReference type="InterPro" id="IPR003591">
    <property type="entry name" value="Leu-rich_rpt_typical-subtyp"/>
</dbReference>
<protein>
    <recommendedName>
        <fullName evidence="2">non-specific serine/threonine protein kinase</fullName>
        <ecNumber evidence="2">2.7.11.1</ecNumber>
    </recommendedName>
</protein>
<dbReference type="Pfam" id="PF25497">
    <property type="entry name" value="COR-B"/>
    <property type="match status" value="1"/>
</dbReference>
<evidence type="ECO:0000256" key="8">
    <source>
        <dbReference type="ARBA" id="ARBA00022777"/>
    </source>
</evidence>
<dbReference type="Gene3D" id="1.10.10.10">
    <property type="entry name" value="Winged helix-like DNA-binding domain superfamily/Winged helix DNA-binding domain"/>
    <property type="match status" value="1"/>
</dbReference>
<dbReference type="InterPro" id="IPR036388">
    <property type="entry name" value="WH-like_DNA-bd_sf"/>
</dbReference>
<dbReference type="Pfam" id="PF08477">
    <property type="entry name" value="Roc"/>
    <property type="match status" value="1"/>
</dbReference>
<comment type="catalytic activity">
    <reaction evidence="12">
        <text>L-seryl-[protein] + ATP = O-phospho-L-seryl-[protein] + ADP + H(+)</text>
        <dbReference type="Rhea" id="RHEA:17989"/>
        <dbReference type="Rhea" id="RHEA-COMP:9863"/>
        <dbReference type="Rhea" id="RHEA-COMP:11604"/>
        <dbReference type="ChEBI" id="CHEBI:15378"/>
        <dbReference type="ChEBI" id="CHEBI:29999"/>
        <dbReference type="ChEBI" id="CHEBI:30616"/>
        <dbReference type="ChEBI" id="CHEBI:83421"/>
        <dbReference type="ChEBI" id="CHEBI:456216"/>
        <dbReference type="EC" id="2.7.11.1"/>
    </reaction>
</comment>
<comment type="caution">
    <text evidence="17">The sequence shown here is derived from an EMBL/GenBank/DDBJ whole genome shotgun (WGS) entry which is preliminary data.</text>
</comment>
<feature type="compositionally biased region" description="Polar residues" evidence="14">
    <location>
        <begin position="1755"/>
        <end position="1765"/>
    </location>
</feature>
<dbReference type="SUPFAM" id="SSF52047">
    <property type="entry name" value="RNI-like"/>
    <property type="match status" value="1"/>
</dbReference>
<evidence type="ECO:0000256" key="13">
    <source>
        <dbReference type="PROSITE-ProRule" id="PRU10141"/>
    </source>
</evidence>
<gene>
    <name evidence="17" type="ORF">PROFUN_11723</name>
</gene>